<organism evidence="1 2">
    <name type="scientific">Kribbella solani</name>
    <dbReference type="NCBI Taxonomy" id="236067"/>
    <lineage>
        <taxon>Bacteria</taxon>
        <taxon>Bacillati</taxon>
        <taxon>Actinomycetota</taxon>
        <taxon>Actinomycetes</taxon>
        <taxon>Propionibacteriales</taxon>
        <taxon>Kribbellaceae</taxon>
        <taxon>Kribbella</taxon>
    </lineage>
</organism>
<name>A0A841DTB4_9ACTN</name>
<dbReference type="AlphaFoldDB" id="A0A841DTB4"/>
<comment type="caution">
    <text evidence="1">The sequence shown here is derived from an EMBL/GenBank/DDBJ whole genome shotgun (WGS) entry which is preliminary data.</text>
</comment>
<dbReference type="RefSeq" id="WP_184838624.1">
    <property type="nucleotide sequence ID" value="NZ_BAAAVN010000020.1"/>
</dbReference>
<proteinExistence type="predicted"/>
<dbReference type="EMBL" id="JACHNF010000001">
    <property type="protein sequence ID" value="MBB5981822.1"/>
    <property type="molecule type" value="Genomic_DNA"/>
</dbReference>
<evidence type="ECO:0000313" key="1">
    <source>
        <dbReference type="EMBL" id="MBB5981822.1"/>
    </source>
</evidence>
<dbReference type="Proteomes" id="UP000558997">
    <property type="component" value="Unassembled WGS sequence"/>
</dbReference>
<sequence>MTDLLLAATALDVTPPPGHRLDGYAARAGLSTGTADPLNATLIWLSTADDPGVLWLTLDAIAAGHQLCAELAEAAGAAAGIPPSHVVVSASHTHSGPSGWTGEIHPVIPAERERDLIDSLVGAVRAVRLERQPVSASWRSIEVIGVGTNRHRKNGPHDNTAGILALHSRSGSLEAVLLDFACHPTTYGPENMQYSADWPGAARAALAPAVVGFLQGAAGDVSPRFTRQGRGAAEVTRLGSLLAGRVREALTQPGLELPQSAPAIRRTTLTLPVRSIPPADESEKLVTAAEQAVLSTTEQANLPATAAETRVTATETRAPAAETRAAAADDPSGRITQTRLDGARGQALMAAANLPPALDLSVSTVTFGDVCWINLPVELFAVHGACLQSDSTHPITRVIGYTDGYYGYVVDPSAAEAGTYEALITFFDQPTTNHLIKQAADFMNT</sequence>
<keyword evidence="2" id="KW-1185">Reference proteome</keyword>
<gene>
    <name evidence="1" type="ORF">HDA44_005163</name>
</gene>
<reference evidence="1 2" key="1">
    <citation type="submission" date="2020-08" db="EMBL/GenBank/DDBJ databases">
        <title>Sequencing the genomes of 1000 actinobacteria strains.</title>
        <authorList>
            <person name="Klenk H.-P."/>
        </authorList>
    </citation>
    <scope>NUCLEOTIDE SEQUENCE [LARGE SCALE GENOMIC DNA]</scope>
    <source>
        <strain evidence="1 2">DSM 17294</strain>
    </source>
</reference>
<evidence type="ECO:0000313" key="2">
    <source>
        <dbReference type="Proteomes" id="UP000558997"/>
    </source>
</evidence>
<protein>
    <recommendedName>
        <fullName evidence="3">Neutral/alkaline non-lysosomal ceramidase N-terminal domain-containing protein</fullName>
    </recommendedName>
</protein>
<accession>A0A841DTB4</accession>
<evidence type="ECO:0008006" key="3">
    <source>
        <dbReference type="Google" id="ProtNLM"/>
    </source>
</evidence>